<evidence type="ECO:0000256" key="1">
    <source>
        <dbReference type="SAM" id="MobiDB-lite"/>
    </source>
</evidence>
<feature type="transmembrane region" description="Helical" evidence="2">
    <location>
        <begin position="382"/>
        <end position="406"/>
    </location>
</feature>
<gene>
    <name evidence="3" type="ORF">BJ972_001532</name>
    <name evidence="5" type="ORF">ESP50_15635</name>
    <name evidence="4" type="ORF">ESP50_16230</name>
</gene>
<feature type="transmembrane region" description="Helical" evidence="2">
    <location>
        <begin position="159"/>
        <end position="185"/>
    </location>
</feature>
<evidence type="ECO:0000313" key="3">
    <source>
        <dbReference type="EMBL" id="NYD67013.1"/>
    </source>
</evidence>
<keyword evidence="6" id="KW-1185">Reference proteome</keyword>
<keyword evidence="3" id="KW-0645">Protease</keyword>
<dbReference type="Proteomes" id="UP000292686">
    <property type="component" value="Unassembled WGS sequence"/>
</dbReference>
<feature type="transmembrane region" description="Helical" evidence="2">
    <location>
        <begin position="251"/>
        <end position="268"/>
    </location>
</feature>
<evidence type="ECO:0000313" key="5">
    <source>
        <dbReference type="EMBL" id="RXZ85361.1"/>
    </source>
</evidence>
<dbReference type="OrthoDB" id="4640801at2"/>
<protein>
    <submittedName>
        <fullName evidence="3">Putative peptide zinc metalloprotease protein</fullName>
    </submittedName>
</protein>
<keyword evidence="2" id="KW-0812">Transmembrane</keyword>
<reference evidence="5 6" key="1">
    <citation type="submission" date="2019-01" db="EMBL/GenBank/DDBJ databases">
        <title>Agromyces.</title>
        <authorList>
            <person name="Li J."/>
        </authorList>
    </citation>
    <scope>NUCLEOTIDE SEQUENCE [LARGE SCALE GENOMIC DNA]</scope>
    <source>
        <strain evidence="5 6">DSM 23870</strain>
    </source>
</reference>
<feature type="region of interest" description="Disordered" evidence="1">
    <location>
        <begin position="520"/>
        <end position="546"/>
    </location>
</feature>
<feature type="transmembrane region" description="Helical" evidence="2">
    <location>
        <begin position="128"/>
        <end position="147"/>
    </location>
</feature>
<keyword evidence="2" id="KW-1133">Transmembrane helix</keyword>
<evidence type="ECO:0000313" key="6">
    <source>
        <dbReference type="Proteomes" id="UP000292686"/>
    </source>
</evidence>
<evidence type="ECO:0000313" key="7">
    <source>
        <dbReference type="Proteomes" id="UP000581087"/>
    </source>
</evidence>
<sequence length="546" mass="56697">MSDRWDWLDTLELSPPDEFDRIVVSAGGRPILRLAGDAALVLAAAQRVNPRTIDAVTSSLGGRVAIEAATALLDAVGSDPAVLRSLERRPRRLQVDGPTAIRLTVVDPMRLLARAIPLHRLARSRATWGALAVLTVIGMAGTGVLVLDPTSALHRPMDPYAYLGIAVLFTVVVILHELAHALALIAHGGASRRVGVMLFYFAPAFFCDVSDSWHLSRPERVIVALAGTLVQGAIGAALTLAALLGVPFAPLLAAVGLLCSVYVFANLLPFVKLDGYVALVGWLDHPNFRAHALVAFRRWATHVVAPSAPPVLPGSRGLVAFGAACAVTPVVLVTAVVSGLWSNVGHLQLGAIALLVIGALLLAWVVVRVIRLARHLVRAGAAPVRVVPAALVVAGIAAAVLTVPIATSVRGGYTAEPSPSFVALGPVVAEPGSRVTVFAPGLLPGARLGDGVIAGGPEPCTVPVESIAPVDFPGAPVDAECWPVEVNLAGVTRGVAILETPPTSILDRIGALVDTALGRAEHADPATPNPSALPLREPDKRETSRG</sequence>
<keyword evidence="3" id="KW-0482">Metalloprotease</keyword>
<name>A0A4Q2M652_9MICO</name>
<dbReference type="RefSeq" id="WP_129176849.1">
    <property type="nucleotide sequence ID" value="NZ_JACCBI010000001.1"/>
</dbReference>
<evidence type="ECO:0000313" key="4">
    <source>
        <dbReference type="EMBL" id="RXZ85253.1"/>
    </source>
</evidence>
<dbReference type="AlphaFoldDB" id="A0A4Q2M652"/>
<dbReference type="GO" id="GO:0008237">
    <property type="term" value="F:metallopeptidase activity"/>
    <property type="evidence" value="ECO:0007669"/>
    <property type="project" value="UniProtKB-KW"/>
</dbReference>
<evidence type="ECO:0000256" key="2">
    <source>
        <dbReference type="SAM" id="Phobius"/>
    </source>
</evidence>
<reference evidence="3 7" key="2">
    <citation type="submission" date="2020-07" db="EMBL/GenBank/DDBJ databases">
        <title>Sequencing the genomes of 1000 actinobacteria strains.</title>
        <authorList>
            <person name="Klenk H.-P."/>
        </authorList>
    </citation>
    <scope>NUCLEOTIDE SEQUENCE [LARGE SCALE GENOMIC DNA]</scope>
    <source>
        <strain evidence="3 7">DSM 23870</strain>
    </source>
</reference>
<organism evidence="5 6">
    <name type="scientific">Agromyces atrinae</name>
    <dbReference type="NCBI Taxonomy" id="592376"/>
    <lineage>
        <taxon>Bacteria</taxon>
        <taxon>Bacillati</taxon>
        <taxon>Actinomycetota</taxon>
        <taxon>Actinomycetes</taxon>
        <taxon>Micrococcales</taxon>
        <taxon>Microbacteriaceae</taxon>
        <taxon>Agromyces</taxon>
    </lineage>
</organism>
<accession>A0A4Q2M652</accession>
<feature type="transmembrane region" description="Helical" evidence="2">
    <location>
        <begin position="317"/>
        <end position="341"/>
    </location>
</feature>
<feature type="compositionally biased region" description="Basic and acidic residues" evidence="1">
    <location>
        <begin position="536"/>
        <end position="546"/>
    </location>
</feature>
<dbReference type="GO" id="GO:0006508">
    <property type="term" value="P:proteolysis"/>
    <property type="evidence" value="ECO:0007669"/>
    <property type="project" value="UniProtKB-KW"/>
</dbReference>
<feature type="transmembrane region" description="Helical" evidence="2">
    <location>
        <begin position="221"/>
        <end position="244"/>
    </location>
</feature>
<keyword evidence="2" id="KW-0472">Membrane</keyword>
<dbReference type="EMBL" id="SDPM01000010">
    <property type="protein sequence ID" value="RXZ85361.1"/>
    <property type="molecule type" value="Genomic_DNA"/>
</dbReference>
<dbReference type="EMBL" id="JACCBI010000001">
    <property type="protein sequence ID" value="NYD67013.1"/>
    <property type="molecule type" value="Genomic_DNA"/>
</dbReference>
<dbReference type="EMBL" id="SDPM01000011">
    <property type="protein sequence ID" value="RXZ85253.1"/>
    <property type="molecule type" value="Genomic_DNA"/>
</dbReference>
<dbReference type="Proteomes" id="UP000581087">
    <property type="component" value="Unassembled WGS sequence"/>
</dbReference>
<proteinExistence type="predicted"/>
<keyword evidence="3" id="KW-0378">Hydrolase</keyword>
<comment type="caution">
    <text evidence="5">The sequence shown here is derived from an EMBL/GenBank/DDBJ whole genome shotgun (WGS) entry which is preliminary data.</text>
</comment>
<feature type="transmembrane region" description="Helical" evidence="2">
    <location>
        <begin position="347"/>
        <end position="370"/>
    </location>
</feature>